<gene>
    <name evidence="2" type="ORF">GUL26_06230</name>
</gene>
<dbReference type="AlphaFoldDB" id="A0A6B1Y3L6"/>
<reference evidence="2" key="1">
    <citation type="submission" date="2020-01" db="EMBL/GenBank/DDBJ databases">
        <title>Bacteria Cultured from War Wounds Associated with the Conflict in Eastern Ukraine.</title>
        <authorList>
            <person name="Snesrud E."/>
            <person name="Galac M.R."/>
            <person name="Mc Gann P."/>
            <person name="Valentine K."/>
            <person name="Viacheslav K."/>
        </authorList>
    </citation>
    <scope>NUCLEOTIDE SEQUENCE</scope>
    <source>
        <strain evidence="2">VNMU148</strain>
    </source>
</reference>
<name>A0A6B1Y3L6_PSEAI</name>
<proteinExistence type="predicted"/>
<accession>A0A6B1Y3L6</accession>
<sequence>MDSASVTGTCCSDHLAKRFVQVEGGPPATPRRRLAHQLFQRLRLVEGGVNRCSRQIHRIFLLAIPAGLLAQGCGPYLMRQR</sequence>
<evidence type="ECO:0000313" key="2">
    <source>
        <dbReference type="EMBL" id="MZZ11836.1"/>
    </source>
</evidence>
<protein>
    <submittedName>
        <fullName evidence="2">Uncharacterized protein</fullName>
    </submittedName>
</protein>
<organism evidence="2 3">
    <name type="scientific">Pseudomonas aeruginosa</name>
    <dbReference type="NCBI Taxonomy" id="287"/>
    <lineage>
        <taxon>Bacteria</taxon>
        <taxon>Pseudomonadati</taxon>
        <taxon>Pseudomonadota</taxon>
        <taxon>Gammaproteobacteria</taxon>
        <taxon>Pseudomonadales</taxon>
        <taxon>Pseudomonadaceae</taxon>
        <taxon>Pseudomonas</taxon>
    </lineage>
</organism>
<evidence type="ECO:0000256" key="1">
    <source>
        <dbReference type="SAM" id="Phobius"/>
    </source>
</evidence>
<evidence type="ECO:0000313" key="3">
    <source>
        <dbReference type="Proteomes" id="UP000644192"/>
    </source>
</evidence>
<dbReference type="Proteomes" id="UP000644192">
    <property type="component" value="Unassembled WGS sequence"/>
</dbReference>
<keyword evidence="1" id="KW-0472">Membrane</keyword>
<comment type="caution">
    <text evidence="2">The sequence shown here is derived from an EMBL/GenBank/DDBJ whole genome shotgun (WGS) entry which is preliminary data.</text>
</comment>
<feature type="transmembrane region" description="Helical" evidence="1">
    <location>
        <begin position="59"/>
        <end position="78"/>
    </location>
</feature>
<keyword evidence="1" id="KW-0812">Transmembrane</keyword>
<dbReference type="EMBL" id="WXZT01000003">
    <property type="protein sequence ID" value="MZZ11836.1"/>
    <property type="molecule type" value="Genomic_DNA"/>
</dbReference>
<keyword evidence="1" id="KW-1133">Transmembrane helix</keyword>
<dbReference type="RefSeq" id="WP_124075038.1">
    <property type="nucleotide sequence ID" value="NZ_CAADNI010000022.1"/>
</dbReference>